<keyword evidence="3" id="KW-1185">Reference proteome</keyword>
<feature type="domain" description="DUF2726" evidence="1">
    <location>
        <begin position="90"/>
        <end position="207"/>
    </location>
</feature>
<dbReference type="InterPro" id="IPR024402">
    <property type="entry name" value="DUF2726"/>
</dbReference>
<organism evidence="2 3">
    <name type="scientific">Campylobacter novaezeelandiae</name>
    <dbReference type="NCBI Taxonomy" id="2267891"/>
    <lineage>
        <taxon>Bacteria</taxon>
        <taxon>Pseudomonadati</taxon>
        <taxon>Campylobacterota</taxon>
        <taxon>Epsilonproteobacteria</taxon>
        <taxon>Campylobacterales</taxon>
        <taxon>Campylobacteraceae</taxon>
        <taxon>Campylobacter</taxon>
    </lineage>
</organism>
<proteinExistence type="predicted"/>
<dbReference type="AlphaFoldDB" id="A0A4Q9JX58"/>
<dbReference type="Pfam" id="PF10881">
    <property type="entry name" value="DUF2726"/>
    <property type="match status" value="1"/>
</dbReference>
<dbReference type="Proteomes" id="UP000292583">
    <property type="component" value="Unassembled WGS sequence"/>
</dbReference>
<evidence type="ECO:0000313" key="3">
    <source>
        <dbReference type="Proteomes" id="UP000292583"/>
    </source>
</evidence>
<reference evidence="2 3" key="1">
    <citation type="submission" date="2018-07" db="EMBL/GenBank/DDBJ databases">
        <title>Campylobacter zealandensis sp. nov., isolated from birds and water in New Zealand.</title>
        <authorList>
            <person name="Wilkinson D.A."/>
            <person name="Biggs P.J."/>
            <person name="French N.P."/>
            <person name="Midwinter A.C."/>
        </authorList>
    </citation>
    <scope>NUCLEOTIDE SEQUENCE [LARGE SCALE GENOMIC DNA]</scope>
    <source>
        <strain evidence="2 3">B423b</strain>
    </source>
</reference>
<dbReference type="OrthoDB" id="5330165at2"/>
<accession>A0A4Q9JX58</accession>
<protein>
    <submittedName>
        <fullName evidence="2">DUF2726 domain-containing protein</fullName>
    </submittedName>
</protein>
<evidence type="ECO:0000313" key="2">
    <source>
        <dbReference type="EMBL" id="TBR81990.1"/>
    </source>
</evidence>
<gene>
    <name evidence="2" type="ORF">DU473_01530</name>
</gene>
<dbReference type="RefSeq" id="WP_131186420.1">
    <property type="nucleotide sequence ID" value="NZ_QPGR01000002.1"/>
</dbReference>
<sequence>MIILIIILIVIIFILVFKINNQNKTNKNLKRIILKQIQKEKNKKIKNQFFLEKKKQEEKISEYKKSKEYKLDLVKKCSIFSKDKLMGIGEFLIYKELIFCEDIKNNFIVFPQISLKSFLKDDKEDEVWKAYSDLVVDFLFVIKDFKNKSTKPFAVLEFQGGGHYGDKSDIIQVEKIKKNDEIKKEVILKAKLHFYILEGAQVYQDNSCFIDDLKLKKEIKKISDSLYLKYKDLI</sequence>
<evidence type="ECO:0000259" key="1">
    <source>
        <dbReference type="Pfam" id="PF10881"/>
    </source>
</evidence>
<dbReference type="EMBL" id="QPGR01000002">
    <property type="protein sequence ID" value="TBR81990.1"/>
    <property type="molecule type" value="Genomic_DNA"/>
</dbReference>
<name>A0A4Q9JX58_9BACT</name>
<comment type="caution">
    <text evidence="2">The sequence shown here is derived from an EMBL/GenBank/DDBJ whole genome shotgun (WGS) entry which is preliminary data.</text>
</comment>